<keyword evidence="4" id="KW-0788">Thiol protease</keyword>
<proteinExistence type="inferred from homology"/>
<dbReference type="RefSeq" id="WP_022119749.1">
    <property type="nucleotide sequence ID" value="NZ_JAJEQE010000039.1"/>
</dbReference>
<evidence type="ECO:0000256" key="2">
    <source>
        <dbReference type="ARBA" id="ARBA00022670"/>
    </source>
</evidence>
<evidence type="ECO:0000313" key="7">
    <source>
        <dbReference type="EMBL" id="MCC2149726.1"/>
    </source>
</evidence>
<dbReference type="EMBL" id="JAJEQE010000039">
    <property type="protein sequence ID" value="MCC2149726.1"/>
    <property type="molecule type" value="Genomic_DNA"/>
</dbReference>
<sequence length="106" mass="11665">MITVTIHRSNDSYAGFKVVGHAGYAEEGYDIICAAVSVLVVNAVNSIETFTDDKFAAREDHGIVELILEGSVSDKTTLLLDSMILGLRDIQTQYGNEFIRLKIEEV</sequence>
<dbReference type="PANTHER" id="PTHR39178:SF1">
    <property type="entry name" value="RIBOSOMAL-PROCESSING CYSTEINE PROTEASE PRP"/>
    <property type="match status" value="1"/>
</dbReference>
<comment type="similarity">
    <text evidence="5">Belongs to the Prp family.</text>
</comment>
<accession>A0ABS8EX05</accession>
<keyword evidence="2 7" id="KW-0645">Protease</keyword>
<dbReference type="Pfam" id="PF04327">
    <property type="entry name" value="Peptidase_Prp"/>
    <property type="match status" value="1"/>
</dbReference>
<dbReference type="InterPro" id="IPR036764">
    <property type="entry name" value="Peptidase_Prp_sf"/>
</dbReference>
<keyword evidence="8" id="KW-1185">Reference proteome</keyword>
<evidence type="ECO:0000256" key="5">
    <source>
        <dbReference type="ARBA" id="ARBA00044503"/>
    </source>
</evidence>
<evidence type="ECO:0000256" key="1">
    <source>
        <dbReference type="ARBA" id="ARBA00022517"/>
    </source>
</evidence>
<dbReference type="Proteomes" id="UP001299235">
    <property type="component" value="Unassembled WGS sequence"/>
</dbReference>
<reference evidence="7 8" key="1">
    <citation type="submission" date="2021-10" db="EMBL/GenBank/DDBJ databases">
        <title>Anaerobic single-cell dispensing facilitates the cultivation of human gut bacteria.</title>
        <authorList>
            <person name="Afrizal A."/>
        </authorList>
    </citation>
    <scope>NUCLEOTIDE SEQUENCE [LARGE SCALE GENOMIC DNA]</scope>
    <source>
        <strain evidence="7 8">CLA-AA-H246</strain>
    </source>
</reference>
<comment type="caution">
    <text evidence="7">The sequence shown here is derived from an EMBL/GenBank/DDBJ whole genome shotgun (WGS) entry which is preliminary data.</text>
</comment>
<dbReference type="PANTHER" id="PTHR39178">
    <property type="entry name" value="HYPOTHETICAL RIBOSOME-ASSOCIATED PROTEIN"/>
    <property type="match status" value="1"/>
</dbReference>
<evidence type="ECO:0000256" key="3">
    <source>
        <dbReference type="ARBA" id="ARBA00022801"/>
    </source>
</evidence>
<dbReference type="Gene3D" id="3.30.70.1490">
    <property type="entry name" value="Cysteine protease Prp"/>
    <property type="match status" value="1"/>
</dbReference>
<dbReference type="SUPFAM" id="SSF118010">
    <property type="entry name" value="TM1457-like"/>
    <property type="match status" value="1"/>
</dbReference>
<organism evidence="7 8">
    <name type="scientific">Hominisplanchenecus faecis</name>
    <dbReference type="NCBI Taxonomy" id="2885351"/>
    <lineage>
        <taxon>Bacteria</taxon>
        <taxon>Bacillati</taxon>
        <taxon>Bacillota</taxon>
        <taxon>Clostridia</taxon>
        <taxon>Lachnospirales</taxon>
        <taxon>Lachnospiraceae</taxon>
        <taxon>Hominisplanchenecus</taxon>
    </lineage>
</organism>
<keyword evidence="3" id="KW-0378">Hydrolase</keyword>
<dbReference type="CDD" id="cd16332">
    <property type="entry name" value="Prp-like"/>
    <property type="match status" value="1"/>
</dbReference>
<keyword evidence="1" id="KW-0690">Ribosome biogenesis</keyword>
<gene>
    <name evidence="7" type="ORF">LKD42_10750</name>
</gene>
<dbReference type="GO" id="GO:0008233">
    <property type="term" value="F:peptidase activity"/>
    <property type="evidence" value="ECO:0007669"/>
    <property type="project" value="UniProtKB-KW"/>
</dbReference>
<protein>
    <recommendedName>
        <fullName evidence="6">Ribosomal processing cysteine protease Prp</fullName>
    </recommendedName>
</protein>
<evidence type="ECO:0000256" key="4">
    <source>
        <dbReference type="ARBA" id="ARBA00022807"/>
    </source>
</evidence>
<evidence type="ECO:0000256" key="6">
    <source>
        <dbReference type="ARBA" id="ARBA00044538"/>
    </source>
</evidence>
<dbReference type="InterPro" id="IPR007422">
    <property type="entry name" value="Peptidase_Prp"/>
</dbReference>
<name>A0ABS8EX05_9FIRM</name>
<evidence type="ECO:0000313" key="8">
    <source>
        <dbReference type="Proteomes" id="UP001299235"/>
    </source>
</evidence>
<dbReference type="GO" id="GO:0006508">
    <property type="term" value="P:proteolysis"/>
    <property type="evidence" value="ECO:0007669"/>
    <property type="project" value="UniProtKB-KW"/>
</dbReference>